<name>A0A7D4NMS3_9GAMM</name>
<dbReference type="AlphaFoldDB" id="A0A7D4NMS3"/>
<gene>
    <name evidence="2" type="ORF">HQN79_00490</name>
</gene>
<keyword evidence="3" id="KW-1185">Reference proteome</keyword>
<evidence type="ECO:0000259" key="1">
    <source>
        <dbReference type="Pfam" id="PF03625"/>
    </source>
</evidence>
<dbReference type="Gene3D" id="3.30.310.70">
    <property type="entry name" value="TT1751-like domain"/>
    <property type="match status" value="1"/>
</dbReference>
<dbReference type="KEGG" id="txa:HQN79_00490"/>
<dbReference type="InterPro" id="IPR035923">
    <property type="entry name" value="TT1751-like_sf"/>
</dbReference>
<reference evidence="2 3" key="1">
    <citation type="submission" date="2020-05" db="EMBL/GenBank/DDBJ databases">
        <title>Thiomicrorhabdus sediminis sp.nov. and Thiomicrorhabdus xiamenensis sp.nov., novel sulfur-oxidizing bacteria isolated from coastal sediment.</title>
        <authorList>
            <person name="Liu X."/>
        </authorList>
    </citation>
    <scope>NUCLEOTIDE SEQUENCE [LARGE SCALE GENOMIC DNA]</scope>
    <source>
        <strain evidence="2 3">G2</strain>
    </source>
</reference>
<dbReference type="InterPro" id="IPR005180">
    <property type="entry name" value="DUF302"/>
</dbReference>
<protein>
    <submittedName>
        <fullName evidence="2">DUF302 domain-containing protein</fullName>
    </submittedName>
</protein>
<dbReference type="PANTHER" id="PTHR38342">
    <property type="entry name" value="SLR5037 PROTEIN"/>
    <property type="match status" value="1"/>
</dbReference>
<dbReference type="Pfam" id="PF03625">
    <property type="entry name" value="DUF302"/>
    <property type="match status" value="1"/>
</dbReference>
<feature type="domain" description="DUF302" evidence="1">
    <location>
        <begin position="44"/>
        <end position="105"/>
    </location>
</feature>
<evidence type="ECO:0000313" key="3">
    <source>
        <dbReference type="Proteomes" id="UP000504724"/>
    </source>
</evidence>
<proteinExistence type="predicted"/>
<dbReference type="Proteomes" id="UP000504724">
    <property type="component" value="Chromosome"/>
</dbReference>
<dbReference type="RefSeq" id="WP_173283744.1">
    <property type="nucleotide sequence ID" value="NZ_CP054020.1"/>
</dbReference>
<dbReference type="PANTHER" id="PTHR38342:SF2">
    <property type="entry name" value="INNER MEMBRANE OR EXPORTED"/>
    <property type="match status" value="1"/>
</dbReference>
<evidence type="ECO:0000313" key="2">
    <source>
        <dbReference type="EMBL" id="QKI88153.1"/>
    </source>
</evidence>
<dbReference type="EMBL" id="CP054020">
    <property type="protein sequence ID" value="QKI88153.1"/>
    <property type="molecule type" value="Genomic_DNA"/>
</dbReference>
<accession>A0A7D4NMS3</accession>
<dbReference type="CDD" id="cd14797">
    <property type="entry name" value="DUF302"/>
    <property type="match status" value="1"/>
</dbReference>
<dbReference type="SUPFAM" id="SSF103247">
    <property type="entry name" value="TT1751-like"/>
    <property type="match status" value="1"/>
</dbReference>
<sequence>MTTKTETQQANGVITLRSAFSVTESIDNLEREVHKKKMNIFARINHSAGAQKIGSELRPTELLIFGSPQGGTPLMECTQVIGLDLPLKALAWEDENGVVWLSFNDLTYLAERHQISDCPNLDKLNNVMKTLIQTAAGK</sequence>
<organism evidence="2 3">
    <name type="scientific">Thiomicrorhabdus xiamenensis</name>
    <dbReference type="NCBI Taxonomy" id="2739063"/>
    <lineage>
        <taxon>Bacteria</taxon>
        <taxon>Pseudomonadati</taxon>
        <taxon>Pseudomonadota</taxon>
        <taxon>Gammaproteobacteria</taxon>
        <taxon>Thiotrichales</taxon>
        <taxon>Piscirickettsiaceae</taxon>
        <taxon>Thiomicrorhabdus</taxon>
    </lineage>
</organism>